<dbReference type="EMBL" id="KP136319">
    <property type="protein sequence ID" value="AJF97703.1"/>
    <property type="molecule type" value="Genomic_DNA"/>
</dbReference>
<organism evidence="2 3">
    <name type="scientific">Pandoravirus inopinatum</name>
    <dbReference type="NCBI Taxonomy" id="1605721"/>
    <lineage>
        <taxon>Viruses</taxon>
        <taxon>Pandoravirus</taxon>
    </lineage>
</organism>
<dbReference type="PANTHER" id="PTHR46586:SF3">
    <property type="entry name" value="ANKYRIN REPEAT-CONTAINING PROTEIN"/>
    <property type="match status" value="1"/>
</dbReference>
<evidence type="ECO:0000313" key="3">
    <source>
        <dbReference type="Proteomes" id="UP000202511"/>
    </source>
</evidence>
<dbReference type="PROSITE" id="PS50297">
    <property type="entry name" value="ANK_REP_REGION"/>
    <property type="match status" value="1"/>
</dbReference>
<evidence type="ECO:0000313" key="2">
    <source>
        <dbReference type="EMBL" id="AJF97703.1"/>
    </source>
</evidence>
<proteinExistence type="predicted"/>
<reference evidence="2 3" key="1">
    <citation type="journal article" date="2015" name="Parasitol. Res.">
        <title>Viruses in close associations with free-living amoebae.</title>
        <authorList>
            <person name="Scheid P."/>
        </authorList>
    </citation>
    <scope>NUCLEOTIDE SEQUENCE [LARGE SCALE GENOMIC DNA]</scope>
    <source>
        <strain evidence="2">KlaHel</strain>
    </source>
</reference>
<dbReference type="InterPro" id="IPR002110">
    <property type="entry name" value="Ankyrin_rpt"/>
</dbReference>
<dbReference type="KEGG" id="vg:23462620"/>
<evidence type="ECO:0000256" key="1">
    <source>
        <dbReference type="SAM" id="MobiDB-lite"/>
    </source>
</evidence>
<protein>
    <submittedName>
        <fullName evidence="2">Ankyrin repeat protein</fullName>
    </submittedName>
</protein>
<dbReference type="GeneID" id="23462620"/>
<dbReference type="InterPro" id="IPR052050">
    <property type="entry name" value="SecEffector_AnkRepeat"/>
</dbReference>
<accession>A0A0B5IY18</accession>
<dbReference type="RefSeq" id="YP_009119938.1">
    <property type="nucleotide sequence ID" value="NC_026440.1"/>
</dbReference>
<dbReference type="Proteomes" id="UP000202511">
    <property type="component" value="Segment"/>
</dbReference>
<dbReference type="PANTHER" id="PTHR46586">
    <property type="entry name" value="ANKYRIN REPEAT-CONTAINING PROTEIN"/>
    <property type="match status" value="1"/>
</dbReference>
<name>A0A0B5IY18_9VIRU</name>
<feature type="region of interest" description="Disordered" evidence="1">
    <location>
        <begin position="496"/>
        <end position="524"/>
    </location>
</feature>
<dbReference type="Gene3D" id="1.25.40.20">
    <property type="entry name" value="Ankyrin repeat-containing domain"/>
    <property type="match status" value="1"/>
</dbReference>
<sequence length="538" mass="56467">MNWLFEEVFGDTRTDGAAPSMQQGASTTALGQPCGGGAAIGDVHADGLASCDEEKGDQCTCKSKRGHIRHNVKCVRTNVDAAVATAIHLGHVDLLRYMTTTMRLGACGPVKVDAHIDGKSLMHLAVLSGHAPVVAHLHDRGASKASSYGARDTKSACVCPPTIGKAAWKASTLEVVCWMRDNDCAGYKPPTVATLSRMIAHGRIVDAAMVLDMLGHTIKPDDSITAAVASASGRGHTEAVKFAIRHGLCTDATPILVGAAAAGRTDMIDWSIDPTNTLVSALAIPPSAIRVDTIMAAAVSADRPDAITWITKHLGRPSPSLMWIAISAGAARAAHALDAMLTSPFNWRAAVDAILRSGSFALLRYAVEEKGAVIEPWAFCAAVDRGLPTETLVYLSYCLSDDQLQLLVDMLGACTSDMPNRSAMALVCETAGNQVCRSVAEAVASITDKRVPGWAEQCECSVCHTAPRVSASIQIAAALRSHSSAKRCHDASRATDAADDGCRTGDAGGQHVLPHKRPKYGETAPIAPGVSRQVVPFS</sequence>
<dbReference type="PROSITE" id="PS50088">
    <property type="entry name" value="ANK_REPEAT"/>
    <property type="match status" value="1"/>
</dbReference>
<dbReference type="InterPro" id="IPR036770">
    <property type="entry name" value="Ankyrin_rpt-contain_sf"/>
</dbReference>
<dbReference type="SUPFAM" id="SSF48403">
    <property type="entry name" value="Ankyrin repeat"/>
    <property type="match status" value="1"/>
</dbReference>